<gene>
    <name evidence="2" type="ORF">HJG54_06795</name>
</gene>
<accession>A0AA96WCG5</accession>
<dbReference type="EMBL" id="CP053586">
    <property type="protein sequence ID" value="WNZ22594.1"/>
    <property type="molecule type" value="Genomic_DNA"/>
</dbReference>
<reference evidence="2" key="1">
    <citation type="submission" date="2020-05" db="EMBL/GenBank/DDBJ databases">
        <authorList>
            <person name="Zhu T."/>
            <person name="Keshari N."/>
            <person name="Lu X."/>
        </authorList>
    </citation>
    <scope>NUCLEOTIDE SEQUENCE</scope>
    <source>
        <strain evidence="2">NK1-12</strain>
    </source>
</reference>
<name>A0AA96WCG5_9CYAN</name>
<feature type="compositionally biased region" description="Pro residues" evidence="1">
    <location>
        <begin position="160"/>
        <end position="185"/>
    </location>
</feature>
<dbReference type="AlphaFoldDB" id="A0AA96WCG5"/>
<evidence type="ECO:0000256" key="1">
    <source>
        <dbReference type="SAM" id="MobiDB-lite"/>
    </source>
</evidence>
<proteinExistence type="predicted"/>
<sequence>MPALRRCGRFCAIALIRAGLLVCFAILPDLPPIHPPAAVAQRVRIEDIWQQVYQQIPDLPLENQYVNTETGEVSTNNTLISRLIRYHVYTKGRPTSYRLDWKLTLADYLDANERMEPATYPSGTALRTNPMEGDKAAIQSLNRAQRAALVNALVSLFNPNPEPEPSSPPPSPAPSSSPSPSPPSRFPRQPQPGDAQLLQP</sequence>
<evidence type="ECO:0000313" key="2">
    <source>
        <dbReference type="EMBL" id="WNZ22594.1"/>
    </source>
</evidence>
<feature type="region of interest" description="Disordered" evidence="1">
    <location>
        <begin position="156"/>
        <end position="200"/>
    </location>
</feature>
<protein>
    <submittedName>
        <fullName evidence="2">Uncharacterized protein</fullName>
    </submittedName>
</protein>
<organism evidence="2">
    <name type="scientific">Leptolyngbya sp. NK1-12</name>
    <dbReference type="NCBI Taxonomy" id="2547451"/>
    <lineage>
        <taxon>Bacteria</taxon>
        <taxon>Bacillati</taxon>
        <taxon>Cyanobacteriota</taxon>
        <taxon>Cyanophyceae</taxon>
        <taxon>Leptolyngbyales</taxon>
        <taxon>Leptolyngbyaceae</taxon>
        <taxon>Leptolyngbya group</taxon>
        <taxon>Leptolyngbya</taxon>
    </lineage>
</organism>
<dbReference type="RefSeq" id="WP_316434087.1">
    <property type="nucleotide sequence ID" value="NZ_CP053586.1"/>
</dbReference>